<feature type="coiled-coil region" evidence="2">
    <location>
        <begin position="37"/>
        <end position="78"/>
    </location>
</feature>
<evidence type="ECO:0000313" key="5">
    <source>
        <dbReference type="Proteomes" id="UP000318307"/>
    </source>
</evidence>
<accession>A0A562RPY2</accession>
<keyword evidence="2" id="KW-0175">Coiled coil</keyword>
<name>A0A562RPY2_9BACT</name>
<dbReference type="OrthoDB" id="6649369at2"/>
<comment type="similarity">
    <text evidence="1">Belongs to the PspA/Vipp/IM30 family.</text>
</comment>
<comment type="caution">
    <text evidence="4">The sequence shown here is derived from an EMBL/GenBank/DDBJ whole genome shotgun (WGS) entry which is preliminary data.</text>
</comment>
<dbReference type="PANTHER" id="PTHR31088">
    <property type="entry name" value="MEMBRANE-ASSOCIATED PROTEIN VIPP1, CHLOROPLASTIC"/>
    <property type="match status" value="1"/>
</dbReference>
<keyword evidence="5" id="KW-1185">Reference proteome</keyword>
<dbReference type="AlphaFoldDB" id="A0A562RPY2"/>
<dbReference type="GO" id="GO:0009271">
    <property type="term" value="P:phage shock"/>
    <property type="evidence" value="ECO:0007669"/>
    <property type="project" value="TreeGrafter"/>
</dbReference>
<proteinExistence type="inferred from homology"/>
<dbReference type="PANTHER" id="PTHR31088:SF6">
    <property type="entry name" value="PHAGE SHOCK PROTEIN A"/>
    <property type="match status" value="1"/>
</dbReference>
<dbReference type="GO" id="GO:0005829">
    <property type="term" value="C:cytosol"/>
    <property type="evidence" value="ECO:0007669"/>
    <property type="project" value="TreeGrafter"/>
</dbReference>
<evidence type="ECO:0000256" key="1">
    <source>
        <dbReference type="ARBA" id="ARBA00043985"/>
    </source>
</evidence>
<organism evidence="4 5">
    <name type="scientific">Desulfobotulus alkaliphilus</name>
    <dbReference type="NCBI Taxonomy" id="622671"/>
    <lineage>
        <taxon>Bacteria</taxon>
        <taxon>Pseudomonadati</taxon>
        <taxon>Thermodesulfobacteriota</taxon>
        <taxon>Desulfobacteria</taxon>
        <taxon>Desulfobacterales</taxon>
        <taxon>Desulfobacteraceae</taxon>
        <taxon>Desulfobotulus</taxon>
    </lineage>
</organism>
<feature type="region of interest" description="Disordered" evidence="3">
    <location>
        <begin position="144"/>
        <end position="163"/>
    </location>
</feature>
<dbReference type="Pfam" id="PF04012">
    <property type="entry name" value="PspA_IM30"/>
    <property type="match status" value="1"/>
</dbReference>
<gene>
    <name evidence="4" type="ORF">LZ24_02126</name>
</gene>
<dbReference type="InterPro" id="IPR007157">
    <property type="entry name" value="PspA_VIPP1"/>
</dbReference>
<dbReference type="Proteomes" id="UP000318307">
    <property type="component" value="Unassembled WGS sequence"/>
</dbReference>
<evidence type="ECO:0000256" key="3">
    <source>
        <dbReference type="SAM" id="MobiDB-lite"/>
    </source>
</evidence>
<evidence type="ECO:0000256" key="2">
    <source>
        <dbReference type="SAM" id="Coils"/>
    </source>
</evidence>
<sequence length="219" mass="24227">MRESIRRRVARLLSASMNSLVTSFENSAPESLMAEAVREMDAVIEEARSELGRLLAQKHMAEKRLGEEKKRYEGLSEQIRVAVSLNRDDLAETGIAEQMDIEAIIPVLTASIDECLEKEKELEGFIQALQSKKREMRSEMAAYKKSQEKEGLSEAPAKASLDTKAEKAGSLFDRILENASGVPGRGMQTASAAKLAELEELSRKNAISERLAALKTDKT</sequence>
<reference evidence="4 5" key="1">
    <citation type="submission" date="2019-07" db="EMBL/GenBank/DDBJ databases">
        <title>Genome sequencing of 100 strains of the haloalkaliphilic chemolithoautotrophic sulfur-oxidizing bacterium Thioalkalivibrio.</title>
        <authorList>
            <person name="Muyzer G."/>
        </authorList>
    </citation>
    <scope>NUCLEOTIDE SEQUENCE [LARGE SCALE GENOMIC DNA]</scope>
    <source>
        <strain evidence="4 5">ASO4-4</strain>
    </source>
</reference>
<evidence type="ECO:0000313" key="4">
    <source>
        <dbReference type="EMBL" id="TWI71161.1"/>
    </source>
</evidence>
<dbReference type="RefSeq" id="WP_144685242.1">
    <property type="nucleotide sequence ID" value="NZ_VLLC01000015.1"/>
</dbReference>
<dbReference type="EMBL" id="VLLC01000015">
    <property type="protein sequence ID" value="TWI71161.1"/>
    <property type="molecule type" value="Genomic_DNA"/>
</dbReference>
<protein>
    <submittedName>
        <fullName evidence="4">Phage shock protein A (PspA) family protein</fullName>
    </submittedName>
</protein>